<name>A0A146KWR4_LYGHE</name>
<evidence type="ECO:0000313" key="2">
    <source>
        <dbReference type="EMBL" id="JAQ00065.1"/>
    </source>
</evidence>
<sequence>MEKPVELDTKWLGRLLKKHYKDEEPADIINVNVEPAVPKGENYASIVMRVKINILTHSGSRKTVSLIVKSAVTSEGAKEVFKEFPDFKYETKMFITTLKQMEALMEEFEDKRDTLWATLYGYEPYSIMVLEDLKEKNFALIDRTGWQDLDHSLLVLRSLGRYHAMTKVLIGRGLIDQSDKGHYFAGVNSPVMTKLFNGGVHMLSKALINKLGSWPAGWEDIGKRIQKQKDVLCNTLEELYINYDKKFDVLNHGDVWSSNMMFKKMEYTNIPVAVKFVDYQTPNLGSFMWDVIYFLHTSVKPSIRRPNVEVLLKAYHESLTDNLKFFKFQGDIPSFEDVKNEASRLRPAAFAFFSVIMPITVASTNEAVDFDKIATHPPEDVFNQEIFTEEKFVKEIADDLKDFVKLGVI</sequence>
<protein>
    <recommendedName>
        <fullName evidence="1">CHK kinase-like domain-containing protein</fullName>
    </recommendedName>
</protein>
<evidence type="ECO:0000259" key="1">
    <source>
        <dbReference type="SMART" id="SM00587"/>
    </source>
</evidence>
<dbReference type="InterPro" id="IPR011009">
    <property type="entry name" value="Kinase-like_dom_sf"/>
</dbReference>
<dbReference type="PANTHER" id="PTHR11012">
    <property type="entry name" value="PROTEIN KINASE-LIKE DOMAIN-CONTAINING"/>
    <property type="match status" value="1"/>
</dbReference>
<dbReference type="Pfam" id="PF02958">
    <property type="entry name" value="EcKL"/>
    <property type="match status" value="1"/>
</dbReference>
<dbReference type="EMBL" id="GDHC01018564">
    <property type="protein sequence ID" value="JAQ00065.1"/>
    <property type="molecule type" value="Transcribed_RNA"/>
</dbReference>
<dbReference type="AlphaFoldDB" id="A0A146KWR4"/>
<proteinExistence type="predicted"/>
<dbReference type="SMART" id="SM00587">
    <property type="entry name" value="CHK"/>
    <property type="match status" value="1"/>
</dbReference>
<feature type="domain" description="CHK kinase-like" evidence="1">
    <location>
        <begin position="128"/>
        <end position="325"/>
    </location>
</feature>
<dbReference type="InterPro" id="IPR015897">
    <property type="entry name" value="CHK_kinase-like"/>
</dbReference>
<dbReference type="InterPro" id="IPR004119">
    <property type="entry name" value="EcKL"/>
</dbReference>
<organism evidence="2">
    <name type="scientific">Lygus hesperus</name>
    <name type="common">Western plant bug</name>
    <dbReference type="NCBI Taxonomy" id="30085"/>
    <lineage>
        <taxon>Eukaryota</taxon>
        <taxon>Metazoa</taxon>
        <taxon>Ecdysozoa</taxon>
        <taxon>Arthropoda</taxon>
        <taxon>Hexapoda</taxon>
        <taxon>Insecta</taxon>
        <taxon>Pterygota</taxon>
        <taxon>Neoptera</taxon>
        <taxon>Paraneoptera</taxon>
        <taxon>Hemiptera</taxon>
        <taxon>Heteroptera</taxon>
        <taxon>Panheteroptera</taxon>
        <taxon>Cimicomorpha</taxon>
        <taxon>Miridae</taxon>
        <taxon>Mirini</taxon>
        <taxon>Lygus</taxon>
    </lineage>
</organism>
<dbReference type="SUPFAM" id="SSF56112">
    <property type="entry name" value="Protein kinase-like (PK-like)"/>
    <property type="match status" value="1"/>
</dbReference>
<dbReference type="Gene3D" id="3.90.1200.10">
    <property type="match status" value="1"/>
</dbReference>
<gene>
    <name evidence="2" type="ORF">g.88440</name>
</gene>
<dbReference type="PANTHER" id="PTHR11012:SF56">
    <property type="entry name" value="CHK KINASE-LIKE DOMAIN-CONTAINING PROTEIN-RELATED"/>
    <property type="match status" value="1"/>
</dbReference>
<accession>A0A146KWR4</accession>
<reference evidence="2" key="1">
    <citation type="journal article" date="2016" name="Gigascience">
        <title>De novo construction of an expanded transcriptome assembly for the western tarnished plant bug, Lygus hesperus.</title>
        <authorList>
            <person name="Tassone E.E."/>
            <person name="Geib S.M."/>
            <person name="Hall B."/>
            <person name="Fabrick J.A."/>
            <person name="Brent C.S."/>
            <person name="Hull J.J."/>
        </authorList>
    </citation>
    <scope>NUCLEOTIDE SEQUENCE</scope>
</reference>